<evidence type="ECO:0000256" key="6">
    <source>
        <dbReference type="ARBA" id="ARBA00022960"/>
    </source>
</evidence>
<feature type="compositionally biased region" description="Pro residues" evidence="12">
    <location>
        <begin position="270"/>
        <end position="283"/>
    </location>
</feature>
<dbReference type="EMBL" id="JAAMOW010000004">
    <property type="protein sequence ID" value="NGY05091.1"/>
    <property type="molecule type" value="Genomic_DNA"/>
</dbReference>
<protein>
    <recommendedName>
        <fullName evidence="11">Biosynthetic peptidoglycan transglycosylase</fullName>
        <ecNumber evidence="11">2.4.99.28</ecNumber>
    </recommendedName>
    <alternativeName>
        <fullName evidence="11">Glycan polymerase</fullName>
    </alternativeName>
    <alternativeName>
        <fullName evidence="11">Peptidoglycan glycosyltransferase MtgA</fullName>
        <shortName evidence="11">PGT</shortName>
    </alternativeName>
</protein>
<accession>A0A6M2BSA1</accession>
<keyword evidence="9 11" id="KW-0472">Membrane</keyword>
<comment type="function">
    <text evidence="11">Peptidoglycan polymerase that catalyzes glycan chain elongation from lipid-linked precursors.</text>
</comment>
<keyword evidence="2 11" id="KW-0997">Cell inner membrane</keyword>
<keyword evidence="10 11" id="KW-0961">Cell wall biogenesis/degradation</keyword>
<dbReference type="NCBIfam" id="TIGR02070">
    <property type="entry name" value="mono_pep_trsgly"/>
    <property type="match status" value="1"/>
</dbReference>
<evidence type="ECO:0000256" key="4">
    <source>
        <dbReference type="ARBA" id="ARBA00022679"/>
    </source>
</evidence>
<evidence type="ECO:0000256" key="10">
    <source>
        <dbReference type="ARBA" id="ARBA00023316"/>
    </source>
</evidence>
<dbReference type="InterPro" id="IPR001264">
    <property type="entry name" value="Glyco_trans_51"/>
</dbReference>
<keyword evidence="8 11" id="KW-1133">Transmembrane helix</keyword>
<dbReference type="UniPathway" id="UPA00219"/>
<comment type="caution">
    <text evidence="14">The sequence shown here is derived from an EMBL/GenBank/DDBJ whole genome shotgun (WGS) entry which is preliminary data.</text>
</comment>
<dbReference type="RefSeq" id="WP_166255723.1">
    <property type="nucleotide sequence ID" value="NZ_JAAMOW010000004.1"/>
</dbReference>
<evidence type="ECO:0000256" key="11">
    <source>
        <dbReference type="HAMAP-Rule" id="MF_00766"/>
    </source>
</evidence>
<comment type="subcellular location">
    <subcellularLocation>
        <location evidence="11">Cell inner membrane</location>
        <topology evidence="11">Single-pass membrane protein</topology>
    </subcellularLocation>
</comment>
<dbReference type="PANTHER" id="PTHR30400">
    <property type="entry name" value="MONOFUNCTIONAL BIOSYNTHETIC PEPTIDOGLYCAN TRANSGLYCOSYLASE"/>
    <property type="match status" value="1"/>
</dbReference>
<keyword evidence="4 11" id="KW-0808">Transferase</keyword>
<dbReference type="Pfam" id="PF00912">
    <property type="entry name" value="Transgly"/>
    <property type="match status" value="1"/>
</dbReference>
<reference evidence="14 15" key="1">
    <citation type="journal article" date="2014" name="Int. J. Syst. Evol. Microbiol.">
        <title>Solimonas terrae sp. nov., isolated from soil.</title>
        <authorList>
            <person name="Kim S.J."/>
            <person name="Moon J.Y."/>
            <person name="Weon H.Y."/>
            <person name="Ahn J.H."/>
            <person name="Chen W.M."/>
            <person name="Kwon S.W."/>
        </authorList>
    </citation>
    <scope>NUCLEOTIDE SEQUENCE [LARGE SCALE GENOMIC DNA]</scope>
    <source>
        <strain evidence="14 15">KIS83-12</strain>
    </source>
</reference>
<dbReference type="GO" id="GO:0009252">
    <property type="term" value="P:peptidoglycan biosynthetic process"/>
    <property type="evidence" value="ECO:0007669"/>
    <property type="project" value="UniProtKB-UniRule"/>
</dbReference>
<dbReference type="Proteomes" id="UP000472676">
    <property type="component" value="Unassembled WGS sequence"/>
</dbReference>
<evidence type="ECO:0000256" key="12">
    <source>
        <dbReference type="SAM" id="MobiDB-lite"/>
    </source>
</evidence>
<evidence type="ECO:0000256" key="3">
    <source>
        <dbReference type="ARBA" id="ARBA00022676"/>
    </source>
</evidence>
<comment type="catalytic activity">
    <reaction evidence="11">
        <text>[GlcNAc-(1-&gt;4)-Mur2Ac(oyl-L-Ala-gamma-D-Glu-L-Lys-D-Ala-D-Ala)](n)-di-trans,octa-cis-undecaprenyl diphosphate + beta-D-GlcNAc-(1-&gt;4)-Mur2Ac(oyl-L-Ala-gamma-D-Glu-L-Lys-D-Ala-D-Ala)-di-trans,octa-cis-undecaprenyl diphosphate = [GlcNAc-(1-&gt;4)-Mur2Ac(oyl-L-Ala-gamma-D-Glu-L-Lys-D-Ala-D-Ala)](n+1)-di-trans,octa-cis-undecaprenyl diphosphate + di-trans,octa-cis-undecaprenyl diphosphate + H(+)</text>
        <dbReference type="Rhea" id="RHEA:23708"/>
        <dbReference type="Rhea" id="RHEA-COMP:9602"/>
        <dbReference type="Rhea" id="RHEA-COMP:9603"/>
        <dbReference type="ChEBI" id="CHEBI:15378"/>
        <dbReference type="ChEBI" id="CHEBI:58405"/>
        <dbReference type="ChEBI" id="CHEBI:60033"/>
        <dbReference type="ChEBI" id="CHEBI:78435"/>
        <dbReference type="EC" id="2.4.99.28"/>
    </reaction>
</comment>
<keyword evidence="7 11" id="KW-0573">Peptidoglycan synthesis</keyword>
<evidence type="ECO:0000256" key="1">
    <source>
        <dbReference type="ARBA" id="ARBA00022475"/>
    </source>
</evidence>
<dbReference type="GO" id="GO:0008955">
    <property type="term" value="F:peptidoglycan glycosyltransferase activity"/>
    <property type="evidence" value="ECO:0007669"/>
    <property type="project" value="UniProtKB-UniRule"/>
</dbReference>
<dbReference type="GO" id="GO:0005886">
    <property type="term" value="C:plasma membrane"/>
    <property type="evidence" value="ECO:0007669"/>
    <property type="project" value="UniProtKB-SubCell"/>
</dbReference>
<evidence type="ECO:0000313" key="15">
    <source>
        <dbReference type="Proteomes" id="UP000472676"/>
    </source>
</evidence>
<evidence type="ECO:0000256" key="9">
    <source>
        <dbReference type="ARBA" id="ARBA00023136"/>
    </source>
</evidence>
<evidence type="ECO:0000256" key="5">
    <source>
        <dbReference type="ARBA" id="ARBA00022692"/>
    </source>
</evidence>
<evidence type="ECO:0000256" key="8">
    <source>
        <dbReference type="ARBA" id="ARBA00022989"/>
    </source>
</evidence>
<evidence type="ECO:0000259" key="13">
    <source>
        <dbReference type="Pfam" id="PF00912"/>
    </source>
</evidence>
<dbReference type="HAMAP" id="MF_00766">
    <property type="entry name" value="PGT_MtgA"/>
    <property type="match status" value="1"/>
</dbReference>
<gene>
    <name evidence="11 14" type="primary">mtgA</name>
    <name evidence="14" type="ORF">G7Y85_09955</name>
</gene>
<comment type="pathway">
    <text evidence="11">Cell wall biogenesis; peptidoglycan biosynthesis.</text>
</comment>
<comment type="similarity">
    <text evidence="11">Belongs to the glycosyltransferase 51 family.</text>
</comment>
<dbReference type="PANTHER" id="PTHR30400:SF0">
    <property type="entry name" value="BIOSYNTHETIC PEPTIDOGLYCAN TRANSGLYCOSYLASE"/>
    <property type="match status" value="1"/>
</dbReference>
<evidence type="ECO:0000313" key="14">
    <source>
        <dbReference type="EMBL" id="NGY05091.1"/>
    </source>
</evidence>
<organism evidence="14 15">
    <name type="scientific">Solimonas terrae</name>
    <dbReference type="NCBI Taxonomy" id="1396819"/>
    <lineage>
        <taxon>Bacteria</taxon>
        <taxon>Pseudomonadati</taxon>
        <taxon>Pseudomonadota</taxon>
        <taxon>Gammaproteobacteria</taxon>
        <taxon>Nevskiales</taxon>
        <taxon>Nevskiaceae</taxon>
        <taxon>Solimonas</taxon>
    </lineage>
</organism>
<dbReference type="InterPro" id="IPR011812">
    <property type="entry name" value="Pep_trsgly"/>
</dbReference>
<evidence type="ECO:0000256" key="7">
    <source>
        <dbReference type="ARBA" id="ARBA00022984"/>
    </source>
</evidence>
<feature type="compositionally biased region" description="Low complexity" evidence="12">
    <location>
        <begin position="244"/>
        <end position="258"/>
    </location>
</feature>
<dbReference type="GO" id="GO:0016763">
    <property type="term" value="F:pentosyltransferase activity"/>
    <property type="evidence" value="ECO:0007669"/>
    <property type="project" value="InterPro"/>
</dbReference>
<feature type="region of interest" description="Disordered" evidence="12">
    <location>
        <begin position="214"/>
        <end position="296"/>
    </location>
</feature>
<dbReference type="GO" id="GO:0009274">
    <property type="term" value="C:peptidoglycan-based cell wall"/>
    <property type="evidence" value="ECO:0007669"/>
    <property type="project" value="InterPro"/>
</dbReference>
<feature type="domain" description="Glycosyl transferase family 51" evidence="13">
    <location>
        <begin position="49"/>
        <end position="213"/>
    </location>
</feature>
<sequence>MKGKRRRGLRLLPSLLLGALALTVLPVILLRWIPPPTTSYMLQSPVKPVRYHWMPREKISDLAGRAVVASEDQKFYTHNGFDLDAIEKAREHNRHSKHTRGASTISQQTAKNLFLWSGGGYFRKGIEAGYTILIEALWPKQRILEMYLNIAEFGPGIYGVEAASQAYFHHSAATLTATEAAHLASVLPSPRHWSVTHPGSYVQRRVNWIVGQMGYGTQRPDSEPEPDMPDELRQQIEDDDGESSAEPAPASPAAAAPSHPQLDPDDEPEPVPVLPPPPAPPPTGAAGEPDGDASAS</sequence>
<dbReference type="InterPro" id="IPR023346">
    <property type="entry name" value="Lysozyme-like_dom_sf"/>
</dbReference>
<proteinExistence type="inferred from homology"/>
<dbReference type="InterPro" id="IPR036950">
    <property type="entry name" value="PBP_transglycosylase"/>
</dbReference>
<keyword evidence="3 11" id="KW-0328">Glycosyltransferase</keyword>
<dbReference type="Gene3D" id="1.10.3810.10">
    <property type="entry name" value="Biosynthetic peptidoglycan transglycosylase-like"/>
    <property type="match status" value="1"/>
</dbReference>
<dbReference type="SUPFAM" id="SSF53955">
    <property type="entry name" value="Lysozyme-like"/>
    <property type="match status" value="1"/>
</dbReference>
<dbReference type="GO" id="GO:0071555">
    <property type="term" value="P:cell wall organization"/>
    <property type="evidence" value="ECO:0007669"/>
    <property type="project" value="UniProtKB-KW"/>
</dbReference>
<keyword evidence="5 11" id="KW-0812">Transmembrane</keyword>
<name>A0A6M2BSA1_9GAMM</name>
<dbReference type="GO" id="GO:0008360">
    <property type="term" value="P:regulation of cell shape"/>
    <property type="evidence" value="ECO:0007669"/>
    <property type="project" value="UniProtKB-KW"/>
</dbReference>
<dbReference type="AlphaFoldDB" id="A0A6M2BSA1"/>
<evidence type="ECO:0000256" key="2">
    <source>
        <dbReference type="ARBA" id="ARBA00022519"/>
    </source>
</evidence>
<keyword evidence="6 11" id="KW-0133">Cell shape</keyword>
<keyword evidence="1 11" id="KW-1003">Cell membrane</keyword>
<dbReference type="EC" id="2.4.99.28" evidence="11"/>
<keyword evidence="15" id="KW-1185">Reference proteome</keyword>